<sequence length="452" mass="51015" precursor="true">MKNHTRNSHYHLNRRISIALIVMVVVSFVIIAYSFFLNTDGIRRVVAFFEARILTAGYTADSELEQLPIRLGNKNIAYTLYDTDGKVLWMSENLHRPLRYRPFIMNRSWLQRPGKYFSGKVLVVPAYLADGTTMMVAKEDLQQREILQRVMLERLFNSLLLLIPLSLIALATLIPLLLLWILKPVRAAARVAETITPSDKEKRIPDAGLPREIMPLVEAANQALERLMHAVQREKVFVADAAHELRTPLTILDLHIQELQNTGQTDIAAMLRQRDQMRLLVEQLLSLARHEHQQTALHDQRLIDMADLIQECIEDTAPLFASQQRQITFDCQTETYYCVAEYSAMMEVVTNVLSNALHHGKGETEIRLTQQNGSLVIEIQDAGTSLPVALADSMFSRFKKQYSNTPGTGLGLAIARQIVRNNGGEISFVERASTCLQIRLPAALAAGNPNVI</sequence>
<evidence type="ECO:0000256" key="3">
    <source>
        <dbReference type="ARBA" id="ARBA00012438"/>
    </source>
</evidence>
<dbReference type="HOGENOM" id="CLU_000445_89_37_6"/>
<dbReference type="RefSeq" id="WP_014703926.1">
    <property type="nucleotide sequence ID" value="NC_017856.1"/>
</dbReference>
<comment type="subcellular location">
    <subcellularLocation>
        <location evidence="2">Membrane</location>
        <topology evidence="2">Multi-pass membrane protein</topology>
    </subcellularLocation>
</comment>
<dbReference type="GO" id="GO:0000155">
    <property type="term" value="F:phosphorelay sensor kinase activity"/>
    <property type="evidence" value="ECO:0007669"/>
    <property type="project" value="InterPro"/>
</dbReference>
<keyword evidence="4" id="KW-0597">Phosphoprotein</keyword>
<dbReference type="SUPFAM" id="SSF55874">
    <property type="entry name" value="ATPase domain of HSP90 chaperone/DNA topoisomerase II/histidine kinase"/>
    <property type="match status" value="1"/>
</dbReference>
<dbReference type="InterPro" id="IPR003661">
    <property type="entry name" value="HisK_dim/P_dom"/>
</dbReference>
<keyword evidence="9" id="KW-0902">Two-component regulatory system</keyword>
<dbReference type="PRINTS" id="PR00344">
    <property type="entry name" value="BCTRLSENSOR"/>
</dbReference>
<dbReference type="EMBL" id="CP003380">
    <property type="protein sequence ID" value="AFJ02506.1"/>
    <property type="molecule type" value="Genomic_DNA"/>
</dbReference>
<keyword evidence="6 11" id="KW-0812">Transmembrane</keyword>
<keyword evidence="8 11" id="KW-1133">Transmembrane helix</keyword>
<evidence type="ECO:0000256" key="11">
    <source>
        <dbReference type="SAM" id="Phobius"/>
    </source>
</evidence>
<dbReference type="Proteomes" id="UP000009145">
    <property type="component" value="Chromosome"/>
</dbReference>
<feature type="domain" description="HAMP" evidence="13">
    <location>
        <begin position="179"/>
        <end position="232"/>
    </location>
</feature>
<dbReference type="CDD" id="cd00082">
    <property type="entry name" value="HisKA"/>
    <property type="match status" value="1"/>
</dbReference>
<keyword evidence="15" id="KW-1185">Reference proteome</keyword>
<dbReference type="Gene3D" id="1.10.287.130">
    <property type="match status" value="1"/>
</dbReference>
<dbReference type="PROSITE" id="PS50109">
    <property type="entry name" value="HIS_KIN"/>
    <property type="match status" value="1"/>
</dbReference>
<dbReference type="InterPro" id="IPR003660">
    <property type="entry name" value="HAMP_dom"/>
</dbReference>
<keyword evidence="5" id="KW-0808">Transferase</keyword>
<dbReference type="PROSITE" id="PS50885">
    <property type="entry name" value="HAMP"/>
    <property type="match status" value="1"/>
</dbReference>
<evidence type="ECO:0000256" key="4">
    <source>
        <dbReference type="ARBA" id="ARBA00022553"/>
    </source>
</evidence>
<dbReference type="Pfam" id="PF00512">
    <property type="entry name" value="HisKA"/>
    <property type="match status" value="1"/>
</dbReference>
<dbReference type="STRING" id="754477.Q7C_1356"/>
<dbReference type="SMART" id="SM00388">
    <property type="entry name" value="HisKA"/>
    <property type="match status" value="1"/>
</dbReference>
<organism evidence="14 15">
    <name type="scientific">Methylophaga frappieri (strain ATCC BAA-2434 / DSM 25690 / JAM7)</name>
    <dbReference type="NCBI Taxonomy" id="754477"/>
    <lineage>
        <taxon>Bacteria</taxon>
        <taxon>Pseudomonadati</taxon>
        <taxon>Pseudomonadota</taxon>
        <taxon>Gammaproteobacteria</taxon>
        <taxon>Thiotrichales</taxon>
        <taxon>Piscirickettsiaceae</taxon>
        <taxon>Methylophaga</taxon>
    </lineage>
</organism>
<dbReference type="PANTHER" id="PTHR45436:SF15">
    <property type="entry name" value="SENSOR HISTIDINE KINASE CUSS"/>
    <property type="match status" value="1"/>
</dbReference>
<dbReference type="PANTHER" id="PTHR45436">
    <property type="entry name" value="SENSOR HISTIDINE KINASE YKOH"/>
    <property type="match status" value="1"/>
</dbReference>
<reference evidence="14 15" key="1">
    <citation type="journal article" date="2012" name="J. Bacteriol.">
        <title>Complete genome sequences of Methylophaga sp. strain JAM1 and Methylophaga sp. strain JAM7.</title>
        <authorList>
            <person name="Villeneuve C."/>
            <person name="Martineau C."/>
            <person name="Mauffrey F."/>
            <person name="Villemur R."/>
        </authorList>
    </citation>
    <scope>NUCLEOTIDE SEQUENCE [LARGE SCALE GENOMIC DNA]</scope>
    <source>
        <strain evidence="14 15">JAM7</strain>
    </source>
</reference>
<feature type="transmembrane region" description="Helical" evidence="11">
    <location>
        <begin position="159"/>
        <end position="182"/>
    </location>
</feature>
<dbReference type="Pfam" id="PF02518">
    <property type="entry name" value="HATPase_c"/>
    <property type="match status" value="1"/>
</dbReference>
<evidence type="ECO:0000256" key="7">
    <source>
        <dbReference type="ARBA" id="ARBA00022777"/>
    </source>
</evidence>
<dbReference type="InterPro" id="IPR003594">
    <property type="entry name" value="HATPase_dom"/>
</dbReference>
<dbReference type="Gene3D" id="3.30.565.10">
    <property type="entry name" value="Histidine kinase-like ATPase, C-terminal domain"/>
    <property type="match status" value="1"/>
</dbReference>
<evidence type="ECO:0000313" key="14">
    <source>
        <dbReference type="EMBL" id="AFJ02506.1"/>
    </source>
</evidence>
<dbReference type="InterPro" id="IPR036890">
    <property type="entry name" value="HATPase_C_sf"/>
</dbReference>
<evidence type="ECO:0000256" key="8">
    <source>
        <dbReference type="ARBA" id="ARBA00022989"/>
    </source>
</evidence>
<dbReference type="eggNOG" id="COG2205">
    <property type="taxonomic scope" value="Bacteria"/>
</dbReference>
<evidence type="ECO:0000256" key="5">
    <source>
        <dbReference type="ARBA" id="ARBA00022679"/>
    </source>
</evidence>
<evidence type="ECO:0000259" key="12">
    <source>
        <dbReference type="PROSITE" id="PS50109"/>
    </source>
</evidence>
<dbReference type="GO" id="GO:0005886">
    <property type="term" value="C:plasma membrane"/>
    <property type="evidence" value="ECO:0007669"/>
    <property type="project" value="TreeGrafter"/>
</dbReference>
<dbReference type="SMART" id="SM00387">
    <property type="entry name" value="HATPase_c"/>
    <property type="match status" value="1"/>
</dbReference>
<dbReference type="EC" id="2.7.13.3" evidence="3"/>
<dbReference type="InterPro" id="IPR050428">
    <property type="entry name" value="TCS_sensor_his_kinase"/>
</dbReference>
<keyword evidence="7 14" id="KW-0418">Kinase</keyword>
<evidence type="ECO:0000256" key="10">
    <source>
        <dbReference type="ARBA" id="ARBA00023136"/>
    </source>
</evidence>
<comment type="catalytic activity">
    <reaction evidence="1">
        <text>ATP + protein L-histidine = ADP + protein N-phospho-L-histidine.</text>
        <dbReference type="EC" id="2.7.13.3"/>
    </reaction>
</comment>
<feature type="domain" description="Histidine kinase" evidence="12">
    <location>
        <begin position="240"/>
        <end position="444"/>
    </location>
</feature>
<name>I1YHW3_METFJ</name>
<keyword evidence="10 11" id="KW-0472">Membrane</keyword>
<gene>
    <name evidence="14" type="ordered locus">Q7C_1356</name>
</gene>
<evidence type="ECO:0000256" key="1">
    <source>
        <dbReference type="ARBA" id="ARBA00000085"/>
    </source>
</evidence>
<dbReference type="SUPFAM" id="SSF47384">
    <property type="entry name" value="Homodimeric domain of signal transducing histidine kinase"/>
    <property type="match status" value="1"/>
</dbReference>
<dbReference type="PATRIC" id="fig|754477.3.peg.1337"/>
<evidence type="ECO:0000256" key="2">
    <source>
        <dbReference type="ARBA" id="ARBA00004141"/>
    </source>
</evidence>
<dbReference type="InterPro" id="IPR005467">
    <property type="entry name" value="His_kinase_dom"/>
</dbReference>
<evidence type="ECO:0000256" key="6">
    <source>
        <dbReference type="ARBA" id="ARBA00022692"/>
    </source>
</evidence>
<dbReference type="OrthoDB" id="9813151at2"/>
<dbReference type="InterPro" id="IPR036097">
    <property type="entry name" value="HisK_dim/P_sf"/>
</dbReference>
<evidence type="ECO:0000259" key="13">
    <source>
        <dbReference type="PROSITE" id="PS50885"/>
    </source>
</evidence>
<accession>I1YHW3</accession>
<dbReference type="AlphaFoldDB" id="I1YHW3"/>
<evidence type="ECO:0000256" key="9">
    <source>
        <dbReference type="ARBA" id="ARBA00023012"/>
    </source>
</evidence>
<protein>
    <recommendedName>
        <fullName evidence="3">histidine kinase</fullName>
        <ecNumber evidence="3">2.7.13.3</ecNumber>
    </recommendedName>
</protein>
<proteinExistence type="predicted"/>
<dbReference type="InterPro" id="IPR004358">
    <property type="entry name" value="Sig_transdc_His_kin-like_C"/>
</dbReference>
<evidence type="ECO:0000313" key="15">
    <source>
        <dbReference type="Proteomes" id="UP000009145"/>
    </source>
</evidence>
<feature type="transmembrane region" description="Helical" evidence="11">
    <location>
        <begin position="16"/>
        <end position="36"/>
    </location>
</feature>
<dbReference type="KEGG" id="mec:Q7C_1356"/>